<dbReference type="GO" id="GO:0005634">
    <property type="term" value="C:nucleus"/>
    <property type="evidence" value="ECO:0007669"/>
    <property type="project" value="GOC"/>
</dbReference>
<keyword evidence="2" id="KW-0904">Protein phosphatase</keyword>
<dbReference type="Pfam" id="PF00782">
    <property type="entry name" value="DSPc"/>
    <property type="match status" value="1"/>
</dbReference>
<dbReference type="GO" id="GO:0008138">
    <property type="term" value="F:protein tyrosine/serine/threonine phosphatase activity"/>
    <property type="evidence" value="ECO:0007669"/>
    <property type="project" value="InterPro"/>
</dbReference>
<dbReference type="CDD" id="cd14516">
    <property type="entry name" value="DSP_fungal_PPS1"/>
    <property type="match status" value="1"/>
</dbReference>
<dbReference type="InterPro" id="IPR053239">
    <property type="entry name" value="Dual_spec_PTase"/>
</dbReference>
<dbReference type="InterPro" id="IPR016130">
    <property type="entry name" value="Tyr_Pase_AS"/>
</dbReference>
<dbReference type="Proteomes" id="UP000030151">
    <property type="component" value="Unassembled WGS sequence"/>
</dbReference>
<dbReference type="Gene3D" id="3.90.190.10">
    <property type="entry name" value="Protein tyrosine phosphatase superfamily"/>
    <property type="match status" value="1"/>
</dbReference>
<dbReference type="eggNOG" id="KOG1716">
    <property type="taxonomic scope" value="Eukaryota"/>
</dbReference>
<dbReference type="SMART" id="SM00195">
    <property type="entry name" value="DSPc"/>
    <property type="match status" value="1"/>
</dbReference>
<comment type="caution">
    <text evidence="6">The sequence shown here is derived from an EMBL/GenBank/DDBJ whole genome shotgun (WGS) entry which is preliminary data.</text>
</comment>
<dbReference type="PANTHER" id="PTHR47550">
    <property type="entry name" value="DUAL SPECIFICITY PROTEIN PHOSPHATASE PPS1"/>
    <property type="match status" value="1"/>
</dbReference>
<evidence type="ECO:0000256" key="3">
    <source>
        <dbReference type="SAM" id="MobiDB-lite"/>
    </source>
</evidence>
<evidence type="ECO:0000313" key="6">
    <source>
        <dbReference type="EMBL" id="EXV04735.1"/>
    </source>
</evidence>
<dbReference type="AlphaFoldDB" id="A0A0A1V4F6"/>
<evidence type="ECO:0000256" key="2">
    <source>
        <dbReference type="ARBA" id="ARBA00022912"/>
    </source>
</evidence>
<evidence type="ECO:0000313" key="7">
    <source>
        <dbReference type="Proteomes" id="UP000030151"/>
    </source>
</evidence>
<dbReference type="EMBL" id="JELW01000002">
    <property type="protein sequence ID" value="EXV04735.1"/>
    <property type="molecule type" value="Genomic_DNA"/>
</dbReference>
<evidence type="ECO:0000259" key="5">
    <source>
        <dbReference type="PROSITE" id="PS50056"/>
    </source>
</evidence>
<name>A0A0A1V4F6_9HYPO</name>
<evidence type="ECO:0000259" key="4">
    <source>
        <dbReference type="PROSITE" id="PS50054"/>
    </source>
</evidence>
<feature type="domain" description="Tyrosine specific protein phosphatases" evidence="5">
    <location>
        <begin position="585"/>
        <end position="653"/>
    </location>
</feature>
<dbReference type="FunFam" id="3.90.190.10:FF:000110">
    <property type="entry name" value="PPS1p Protein phosphatase"/>
    <property type="match status" value="1"/>
</dbReference>
<dbReference type="OrthoDB" id="273181at2759"/>
<dbReference type="InterPro" id="IPR000340">
    <property type="entry name" value="Dual-sp_phosphatase_cat-dom"/>
</dbReference>
<dbReference type="PROSITE" id="PS50056">
    <property type="entry name" value="TYR_PHOSPHATASE_2"/>
    <property type="match status" value="1"/>
</dbReference>
<gene>
    <name evidence="6" type="ORF">X797_002417</name>
</gene>
<dbReference type="InterPro" id="IPR029021">
    <property type="entry name" value="Prot-tyrosine_phosphatase-like"/>
</dbReference>
<protein>
    <submittedName>
        <fullName evidence="6">dTDP-D-glucose 4,6-dehydratase</fullName>
    </submittedName>
</protein>
<feature type="region of interest" description="Disordered" evidence="3">
    <location>
        <begin position="1"/>
        <end position="72"/>
    </location>
</feature>
<dbReference type="GO" id="GO:0033260">
    <property type="term" value="P:nuclear DNA replication"/>
    <property type="evidence" value="ECO:0007669"/>
    <property type="project" value="InterPro"/>
</dbReference>
<feature type="domain" description="Tyrosine-protein phosphatase" evidence="4">
    <location>
        <begin position="517"/>
        <end position="666"/>
    </location>
</feature>
<evidence type="ECO:0000256" key="1">
    <source>
        <dbReference type="ARBA" id="ARBA00022801"/>
    </source>
</evidence>
<organism evidence="6 7">
    <name type="scientific">Metarhizium robertsii</name>
    <dbReference type="NCBI Taxonomy" id="568076"/>
    <lineage>
        <taxon>Eukaryota</taxon>
        <taxon>Fungi</taxon>
        <taxon>Dikarya</taxon>
        <taxon>Ascomycota</taxon>
        <taxon>Pezizomycotina</taxon>
        <taxon>Sordariomycetes</taxon>
        <taxon>Hypocreomycetidae</taxon>
        <taxon>Hypocreales</taxon>
        <taxon>Clavicipitaceae</taxon>
        <taxon>Metarhizium</taxon>
    </lineage>
</organism>
<reference evidence="6 7" key="1">
    <citation type="submission" date="2014-02" db="EMBL/GenBank/DDBJ databases">
        <title>The genome sequence of the entomopathogenic fungus Metarhizium robertsii ARSEF 2575.</title>
        <authorList>
            <person name="Giuliano Garisto Donzelli B."/>
            <person name="Roe B.A."/>
            <person name="Macmil S.L."/>
            <person name="Krasnoff S.B."/>
            <person name="Gibson D.M."/>
        </authorList>
    </citation>
    <scope>NUCLEOTIDE SEQUENCE [LARGE SCALE GENOMIC DNA]</scope>
    <source>
        <strain evidence="6 7">ARSEF 2575</strain>
    </source>
</reference>
<dbReference type="InterPro" id="IPR047949">
    <property type="entry name" value="PPS1_DSP"/>
</dbReference>
<dbReference type="PANTHER" id="PTHR47550:SF1">
    <property type="entry name" value="DUAL SPECIFICITY PROTEIN PHOSPHATASE PPS1"/>
    <property type="match status" value="1"/>
</dbReference>
<proteinExistence type="predicted"/>
<sequence length="696" mass="76541">MATIALPRPILPHGASSDIDGPITPPHSLEDVNRQVQSQRCPAPLPNKHIPACPTGPPKVDDTDTPPASPKGAAGALCQQSLLFPPDSYVRLEMDSLCVFELDASQVNRAIDFGSRQPLPSPEVVFPWLHGLHPKNHLQQAFFMGRKRSTRNPPTCNRGILLVKANGDLLTARLKGAVAPDEFLQPGPCPRFIEADPEEGFSVRNFQIQTAKAALVSDVIVYGENLAESKKVAWEVAAAQLLQRQSQTAQAGNFTEYNTFVCTSPFSDFEDANSDIVAIGSDGCVTGKVLDFVQQERTEMWDMTQASEISHNVFMGPTPEAGSQEEQIFDILIECSDLGHLDPGALQRLVESTDGPAGRSHFDFPSSGSILPPTWSHDEADGIIETCKCIYYLSHGMRLNSGVHDENTPTGTTGLTAGTFEPRKVLIHCADGYTESTMLGIAYLSYSTGQPVSNAWLQLHTAKGRNFFAYPTDVALLTAIAPRLLKESPACVGYSLEKITNLLRDEPKWLPGLDGSFPSRILDYLYLGNLGHANNPDLLAELGIGQILSVGETASWKDGDLEKWGSDNVYVVQGVQDNGIDPLTDEFPGCLEFIDRGRQRGTATLVHCRVGVSRSATICIAEVMRAMGMSFPRAYCFVRARRLNVIIQPHLRFAYELLRWEEWLQQQGNDSAPLKRELEWQDIAREIALMNRPYSR</sequence>
<dbReference type="InterPro" id="IPR020422">
    <property type="entry name" value="TYR_PHOSPHATASE_DUAL_dom"/>
</dbReference>
<dbReference type="PROSITE" id="PS50054">
    <property type="entry name" value="TYR_PHOSPHATASE_DUAL"/>
    <property type="match status" value="1"/>
</dbReference>
<dbReference type="PROSITE" id="PS00383">
    <property type="entry name" value="TYR_PHOSPHATASE_1"/>
    <property type="match status" value="1"/>
</dbReference>
<keyword evidence="1" id="KW-0378">Hydrolase</keyword>
<accession>A0A0A1V4F6</accession>
<dbReference type="HOGENOM" id="CLU_003560_1_0_1"/>
<dbReference type="SUPFAM" id="SSF52799">
    <property type="entry name" value="(Phosphotyrosine protein) phosphatases II"/>
    <property type="match status" value="2"/>
</dbReference>
<dbReference type="InterPro" id="IPR000387">
    <property type="entry name" value="Tyr_Pase_dom"/>
</dbReference>